<organism evidence="1 2">
    <name type="scientific">Peronosclerospora sorghi</name>
    <dbReference type="NCBI Taxonomy" id="230839"/>
    <lineage>
        <taxon>Eukaryota</taxon>
        <taxon>Sar</taxon>
        <taxon>Stramenopiles</taxon>
        <taxon>Oomycota</taxon>
        <taxon>Peronosporomycetes</taxon>
        <taxon>Peronosporales</taxon>
        <taxon>Peronosporaceae</taxon>
        <taxon>Peronosclerospora</taxon>
    </lineage>
</organism>
<dbReference type="EMBL" id="CM047583">
    <property type="protein sequence ID" value="KAI9912707.1"/>
    <property type="molecule type" value="Genomic_DNA"/>
</dbReference>
<sequence length="62" mass="7113">MRHAQVPKTKTRNTIITKKAETEAVTLRKTAVKEQVVQGFFFTDSTTRSLNDEPQVFEEKTT</sequence>
<proteinExistence type="predicted"/>
<name>A0ACC0W2F5_9STRA</name>
<keyword evidence="2" id="KW-1185">Reference proteome</keyword>
<gene>
    <name evidence="1" type="ORF">PsorP6_005165</name>
</gene>
<evidence type="ECO:0000313" key="1">
    <source>
        <dbReference type="EMBL" id="KAI9912707.1"/>
    </source>
</evidence>
<dbReference type="Proteomes" id="UP001163321">
    <property type="component" value="Chromosome 4"/>
</dbReference>
<reference evidence="1 2" key="1">
    <citation type="journal article" date="2022" name="bioRxiv">
        <title>The genome of the oomycete Peronosclerospora sorghi, a cosmopolitan pathogen of maize and sorghum, is inflated with dispersed pseudogenes.</title>
        <authorList>
            <person name="Fletcher K."/>
            <person name="Martin F."/>
            <person name="Isakeit T."/>
            <person name="Cavanaugh K."/>
            <person name="Magill C."/>
            <person name="Michelmore R."/>
        </authorList>
    </citation>
    <scope>NUCLEOTIDE SEQUENCE [LARGE SCALE GENOMIC DNA]</scope>
    <source>
        <strain evidence="1">P6</strain>
    </source>
</reference>
<protein>
    <submittedName>
        <fullName evidence="1">Uncharacterized protein</fullName>
    </submittedName>
</protein>
<accession>A0ACC0W2F5</accession>
<evidence type="ECO:0000313" key="2">
    <source>
        <dbReference type="Proteomes" id="UP001163321"/>
    </source>
</evidence>
<comment type="caution">
    <text evidence="1">The sequence shown here is derived from an EMBL/GenBank/DDBJ whole genome shotgun (WGS) entry which is preliminary data.</text>
</comment>